<dbReference type="PANTHER" id="PTHR42693">
    <property type="entry name" value="ARYLSULFATASE FAMILY MEMBER"/>
    <property type="match status" value="1"/>
</dbReference>
<gene>
    <name evidence="6" type="ORF">RM519_05485</name>
</gene>
<keyword evidence="3" id="KW-0378">Hydrolase</keyword>
<accession>A0ABU2Y4R3</accession>
<keyword evidence="4" id="KW-0106">Calcium</keyword>
<evidence type="ECO:0000256" key="3">
    <source>
        <dbReference type="ARBA" id="ARBA00022801"/>
    </source>
</evidence>
<dbReference type="PANTHER" id="PTHR42693:SF53">
    <property type="entry name" value="ENDO-4-O-SULFATASE"/>
    <property type="match status" value="1"/>
</dbReference>
<keyword evidence="7" id="KW-1185">Reference proteome</keyword>
<evidence type="ECO:0000313" key="7">
    <source>
        <dbReference type="Proteomes" id="UP001252186"/>
    </source>
</evidence>
<evidence type="ECO:0000256" key="1">
    <source>
        <dbReference type="ARBA" id="ARBA00008779"/>
    </source>
</evidence>
<name>A0ABU2Y4R3_9FLAO</name>
<dbReference type="Gene3D" id="3.40.720.10">
    <property type="entry name" value="Alkaline Phosphatase, subunit A"/>
    <property type="match status" value="1"/>
</dbReference>
<dbReference type="InterPro" id="IPR024607">
    <property type="entry name" value="Sulfatase_CS"/>
</dbReference>
<dbReference type="RefSeq" id="WP_311592614.1">
    <property type="nucleotide sequence ID" value="NZ_JAVRHV010000002.1"/>
</dbReference>
<dbReference type="Proteomes" id="UP001252186">
    <property type="component" value="Unassembled WGS sequence"/>
</dbReference>
<dbReference type="Gene3D" id="3.30.1120.10">
    <property type="match status" value="1"/>
</dbReference>
<dbReference type="PROSITE" id="PS00523">
    <property type="entry name" value="SULFATASE_1"/>
    <property type="match status" value="1"/>
</dbReference>
<evidence type="ECO:0000256" key="4">
    <source>
        <dbReference type="ARBA" id="ARBA00022837"/>
    </source>
</evidence>
<reference evidence="6 7" key="1">
    <citation type="submission" date="2023-09" db="EMBL/GenBank/DDBJ databases">
        <authorList>
            <person name="Rey-Velasco X."/>
        </authorList>
    </citation>
    <scope>NUCLEOTIDE SEQUENCE [LARGE SCALE GENOMIC DNA]</scope>
    <source>
        <strain evidence="6 7">P050</strain>
    </source>
</reference>
<dbReference type="SUPFAM" id="SSF53649">
    <property type="entry name" value="Alkaline phosphatase-like"/>
    <property type="match status" value="1"/>
</dbReference>
<sequence length="468" mass="53249">MRNHLVKIAFIFIFSFGIVQGQNSETPKKPNIILILADDLGYGDIGCYGSKRIETPFIDTMAKEGMKFTDFYAASAVCTPTRVSILTGNYPIRYNVSQHFNDREMFLNNDMLTIPKSLKKEGYTSMHIGKWHLGGLNEAHILDRENSIPGPLQHGFDSYLTMIEDPLYRAPAMREKRLYKDAGKHLAKDDNIQQPNNTHWTTLKFDAAKSFIKEQSESDKPFFLNLWLDAPHAPYEASEKGLMEKYKDRTTGQDLLYRGMVSHLDKGVGEILSELKKLGIAENTLVIFTSDNGPAYLGSPAHFKGRKTDFHEGGIRVPMIAWWPGKINKNTINKSLTSTIDLLPTFNSIGSGEINSSTPMDGIDISETFLNGTEIQRETMFFEISPRYKNSGNYVNTTDIRHKPVPNQIVRKGPWKLLAVEGNPTELYNLNEDPYERWNLIKQYPEQTNTLLAELKNWLNEPRQAIPY</sequence>
<evidence type="ECO:0000256" key="2">
    <source>
        <dbReference type="ARBA" id="ARBA00022723"/>
    </source>
</evidence>
<dbReference type="Pfam" id="PF00884">
    <property type="entry name" value="Sulfatase"/>
    <property type="match status" value="1"/>
</dbReference>
<feature type="domain" description="Sulfatase N-terminal" evidence="5">
    <location>
        <begin position="30"/>
        <end position="346"/>
    </location>
</feature>
<evidence type="ECO:0000259" key="5">
    <source>
        <dbReference type="Pfam" id="PF00884"/>
    </source>
</evidence>
<comment type="similarity">
    <text evidence="1">Belongs to the sulfatase family.</text>
</comment>
<organism evidence="6 7">
    <name type="scientific">Urechidicola vernalis</name>
    <dbReference type="NCBI Taxonomy" id="3075600"/>
    <lineage>
        <taxon>Bacteria</taxon>
        <taxon>Pseudomonadati</taxon>
        <taxon>Bacteroidota</taxon>
        <taxon>Flavobacteriia</taxon>
        <taxon>Flavobacteriales</taxon>
        <taxon>Flavobacteriaceae</taxon>
        <taxon>Urechidicola</taxon>
    </lineage>
</organism>
<proteinExistence type="inferred from homology"/>
<comment type="caution">
    <text evidence="6">The sequence shown here is derived from an EMBL/GenBank/DDBJ whole genome shotgun (WGS) entry which is preliminary data.</text>
</comment>
<dbReference type="PROSITE" id="PS00149">
    <property type="entry name" value="SULFATASE_2"/>
    <property type="match status" value="1"/>
</dbReference>
<dbReference type="InterPro" id="IPR050738">
    <property type="entry name" value="Sulfatase"/>
</dbReference>
<dbReference type="InterPro" id="IPR000917">
    <property type="entry name" value="Sulfatase_N"/>
</dbReference>
<dbReference type="EMBL" id="JAVRHV010000002">
    <property type="protein sequence ID" value="MDT0552692.1"/>
    <property type="molecule type" value="Genomic_DNA"/>
</dbReference>
<keyword evidence="2" id="KW-0479">Metal-binding</keyword>
<dbReference type="InterPro" id="IPR017850">
    <property type="entry name" value="Alkaline_phosphatase_core_sf"/>
</dbReference>
<protein>
    <submittedName>
        <fullName evidence="6">Sulfatase-like hydrolase/transferase</fullName>
    </submittedName>
</protein>
<evidence type="ECO:0000313" key="6">
    <source>
        <dbReference type="EMBL" id="MDT0552692.1"/>
    </source>
</evidence>